<protein>
    <submittedName>
        <fullName evidence="7">Ribosomal RNA small subunit methyltransferase B</fullName>
    </submittedName>
</protein>
<evidence type="ECO:0000259" key="6">
    <source>
        <dbReference type="PROSITE" id="PS51686"/>
    </source>
</evidence>
<name>A0A8J3GF21_9BACT</name>
<dbReference type="InterPro" id="IPR049560">
    <property type="entry name" value="MeTrfase_RsmB-F_NOP2_cat"/>
</dbReference>
<feature type="binding site" evidence="5">
    <location>
        <position position="312"/>
    </location>
    <ligand>
        <name>S-adenosyl-L-methionine</name>
        <dbReference type="ChEBI" id="CHEBI:59789"/>
    </ligand>
</feature>
<evidence type="ECO:0000256" key="3">
    <source>
        <dbReference type="ARBA" id="ARBA00022691"/>
    </source>
</evidence>
<dbReference type="PANTHER" id="PTHR22807:SF53">
    <property type="entry name" value="RIBOSOMAL RNA SMALL SUBUNIT METHYLTRANSFERASE B-RELATED"/>
    <property type="match status" value="1"/>
</dbReference>
<dbReference type="CDD" id="cd02440">
    <property type="entry name" value="AdoMet_MTases"/>
    <property type="match status" value="1"/>
</dbReference>
<dbReference type="InterPro" id="IPR029063">
    <property type="entry name" value="SAM-dependent_MTases_sf"/>
</dbReference>
<dbReference type="PANTHER" id="PTHR22807">
    <property type="entry name" value="NOP2 YEAST -RELATED NOL1/NOP2/FMU SUN DOMAIN-CONTAINING"/>
    <property type="match status" value="1"/>
</dbReference>
<sequence>MRLIDHLLDTLISRPPRVQLRAMLAIALAEWLENIAAGAIPPPLSSGKKDDEGIPSVDFFPGLEKDESLPKIVDFTVERVKKALSPGEGKLVNAVLRRIPPLLTEILQSGSLGLKTSHPDWLVRRWIAERGSEWTERELLLNQTPAEPWLCWRNPTVSPPPSWTPAPIDTLPAAIDSDSTLSSTARLPRFFRLGVAAEWYIAHQALASGQAYAQDPATWLAPALADAQSGEAILDLCAAPGGKTCHLLTALGNDPAGLLVALDQPGPRINQLDENLRAWSTDDDGPEVHLVALNLMDAQAEELGAFHAVLLDAPCSNTGVIRRRPDIKLRLRPDDITNCVELQISLLTKAAEFVADGGRLIYSTCSLEPEENAGVVEQFLEANPEWRITANAESSPADTGFDGASVFRLERG</sequence>
<evidence type="ECO:0000256" key="2">
    <source>
        <dbReference type="ARBA" id="ARBA00022679"/>
    </source>
</evidence>
<reference evidence="7" key="1">
    <citation type="journal article" date="2014" name="Int. J. Syst. Evol. Microbiol.">
        <title>Complete genome sequence of Corynebacterium casei LMG S-19264T (=DSM 44701T), isolated from a smear-ripened cheese.</title>
        <authorList>
            <consortium name="US DOE Joint Genome Institute (JGI-PGF)"/>
            <person name="Walter F."/>
            <person name="Albersmeier A."/>
            <person name="Kalinowski J."/>
            <person name="Ruckert C."/>
        </authorList>
    </citation>
    <scope>NUCLEOTIDE SEQUENCE</scope>
    <source>
        <strain evidence="7">KCTC 12870</strain>
    </source>
</reference>
<dbReference type="AlphaFoldDB" id="A0A8J3GF21"/>
<evidence type="ECO:0000256" key="1">
    <source>
        <dbReference type="ARBA" id="ARBA00022603"/>
    </source>
</evidence>
<comment type="similarity">
    <text evidence="5">Belongs to the class I-like SAM-binding methyltransferase superfamily. RsmB/NOP family.</text>
</comment>
<gene>
    <name evidence="7" type="primary">sun</name>
    <name evidence="7" type="ORF">GCM10007047_26820</name>
</gene>
<feature type="binding site" evidence="5">
    <location>
        <position position="263"/>
    </location>
    <ligand>
        <name>S-adenosyl-L-methionine</name>
        <dbReference type="ChEBI" id="CHEBI:59789"/>
    </ligand>
</feature>
<evidence type="ECO:0000313" key="8">
    <source>
        <dbReference type="Proteomes" id="UP000642829"/>
    </source>
</evidence>
<dbReference type="GO" id="GO:0003723">
    <property type="term" value="F:RNA binding"/>
    <property type="evidence" value="ECO:0007669"/>
    <property type="project" value="UniProtKB-UniRule"/>
</dbReference>
<evidence type="ECO:0000256" key="4">
    <source>
        <dbReference type="ARBA" id="ARBA00022884"/>
    </source>
</evidence>
<dbReference type="InterPro" id="IPR001678">
    <property type="entry name" value="MeTrfase_RsmB-F_NOP2_dom"/>
</dbReference>
<dbReference type="InterPro" id="IPR023267">
    <property type="entry name" value="RCMT"/>
</dbReference>
<dbReference type="PRINTS" id="PR02008">
    <property type="entry name" value="RCMTFAMILY"/>
</dbReference>
<dbReference type="InterPro" id="IPR035926">
    <property type="entry name" value="NusB-like_sf"/>
</dbReference>
<accession>A0A8J3GF21</accession>
<organism evidence="7 8">
    <name type="scientific">Cerasicoccus arenae</name>
    <dbReference type="NCBI Taxonomy" id="424488"/>
    <lineage>
        <taxon>Bacteria</taxon>
        <taxon>Pseudomonadati</taxon>
        <taxon>Verrucomicrobiota</taxon>
        <taxon>Opitutia</taxon>
        <taxon>Puniceicoccales</taxon>
        <taxon>Cerasicoccaceae</taxon>
        <taxon>Cerasicoccus</taxon>
    </lineage>
</organism>
<keyword evidence="4 5" id="KW-0694">RNA-binding</keyword>
<dbReference type="GO" id="GO:0008173">
    <property type="term" value="F:RNA methyltransferase activity"/>
    <property type="evidence" value="ECO:0007669"/>
    <property type="project" value="InterPro"/>
</dbReference>
<dbReference type="GO" id="GO:0001510">
    <property type="term" value="P:RNA methylation"/>
    <property type="evidence" value="ECO:0007669"/>
    <property type="project" value="InterPro"/>
</dbReference>
<comment type="caution">
    <text evidence="5">Lacks conserved residue(s) required for the propagation of feature annotation.</text>
</comment>
<proteinExistence type="inferred from homology"/>
<evidence type="ECO:0000256" key="5">
    <source>
        <dbReference type="PROSITE-ProRule" id="PRU01023"/>
    </source>
</evidence>
<evidence type="ECO:0000313" key="7">
    <source>
        <dbReference type="EMBL" id="GHC08216.1"/>
    </source>
</evidence>
<dbReference type="PROSITE" id="PS51686">
    <property type="entry name" value="SAM_MT_RSMB_NOP"/>
    <property type="match status" value="1"/>
</dbReference>
<dbReference type="Proteomes" id="UP000642829">
    <property type="component" value="Unassembled WGS sequence"/>
</dbReference>
<comment type="caution">
    <text evidence="7">The sequence shown here is derived from an EMBL/GenBank/DDBJ whole genome shotgun (WGS) entry which is preliminary data.</text>
</comment>
<keyword evidence="2 5" id="KW-0808">Transferase</keyword>
<dbReference type="EMBL" id="BMXG01000019">
    <property type="protein sequence ID" value="GHC08216.1"/>
    <property type="molecule type" value="Genomic_DNA"/>
</dbReference>
<dbReference type="Gene3D" id="3.40.50.150">
    <property type="entry name" value="Vaccinia Virus protein VP39"/>
    <property type="match status" value="1"/>
</dbReference>
<keyword evidence="8" id="KW-1185">Reference proteome</keyword>
<keyword evidence="1 5" id="KW-0489">Methyltransferase</keyword>
<reference evidence="7" key="2">
    <citation type="submission" date="2020-09" db="EMBL/GenBank/DDBJ databases">
        <authorList>
            <person name="Sun Q."/>
            <person name="Kim S."/>
        </authorList>
    </citation>
    <scope>NUCLEOTIDE SEQUENCE</scope>
    <source>
        <strain evidence="7">KCTC 12870</strain>
    </source>
</reference>
<dbReference type="SUPFAM" id="SSF48013">
    <property type="entry name" value="NusB-like"/>
    <property type="match status" value="1"/>
</dbReference>
<feature type="binding site" evidence="5">
    <location>
        <begin position="237"/>
        <end position="243"/>
    </location>
    <ligand>
        <name>S-adenosyl-L-methionine</name>
        <dbReference type="ChEBI" id="CHEBI:59789"/>
    </ligand>
</feature>
<dbReference type="Pfam" id="PF01189">
    <property type="entry name" value="Methyltr_RsmB-F"/>
    <property type="match status" value="1"/>
</dbReference>
<feature type="active site" description="Nucleophile" evidence="5">
    <location>
        <position position="365"/>
    </location>
</feature>
<keyword evidence="3 5" id="KW-0949">S-adenosyl-L-methionine</keyword>
<feature type="domain" description="SAM-dependent MTase RsmB/NOP-type" evidence="6">
    <location>
        <begin position="138"/>
        <end position="412"/>
    </location>
</feature>
<dbReference type="SUPFAM" id="SSF53335">
    <property type="entry name" value="S-adenosyl-L-methionine-dependent methyltransferases"/>
    <property type="match status" value="1"/>
</dbReference>